<reference evidence="1" key="2">
    <citation type="journal article" date="2015" name="Data Brief">
        <title>Shoot transcriptome of the giant reed, Arundo donax.</title>
        <authorList>
            <person name="Barrero R.A."/>
            <person name="Guerrero F.D."/>
            <person name="Moolhuijzen P."/>
            <person name="Goolsby J.A."/>
            <person name="Tidwell J."/>
            <person name="Bellgard S.E."/>
            <person name="Bellgard M.I."/>
        </authorList>
    </citation>
    <scope>NUCLEOTIDE SEQUENCE</scope>
    <source>
        <tissue evidence="1">Shoot tissue taken approximately 20 cm above the soil surface</tissue>
    </source>
</reference>
<proteinExistence type="predicted"/>
<protein>
    <submittedName>
        <fullName evidence="1">Uncharacterized protein</fullName>
    </submittedName>
</protein>
<organism evidence="1">
    <name type="scientific">Arundo donax</name>
    <name type="common">Giant reed</name>
    <name type="synonym">Donax arundinaceus</name>
    <dbReference type="NCBI Taxonomy" id="35708"/>
    <lineage>
        <taxon>Eukaryota</taxon>
        <taxon>Viridiplantae</taxon>
        <taxon>Streptophyta</taxon>
        <taxon>Embryophyta</taxon>
        <taxon>Tracheophyta</taxon>
        <taxon>Spermatophyta</taxon>
        <taxon>Magnoliopsida</taxon>
        <taxon>Liliopsida</taxon>
        <taxon>Poales</taxon>
        <taxon>Poaceae</taxon>
        <taxon>PACMAD clade</taxon>
        <taxon>Arundinoideae</taxon>
        <taxon>Arundineae</taxon>
        <taxon>Arundo</taxon>
    </lineage>
</organism>
<accession>A0A0A9CM91</accession>
<sequence length="52" mass="5921">MFYFPSGNSLGCEALTNSCLRWHHMHPYPKLSSLCGMYNLEPTTPCLALFCH</sequence>
<dbReference type="EMBL" id="GBRH01225303">
    <property type="protein sequence ID" value="JAD72592.1"/>
    <property type="molecule type" value="Transcribed_RNA"/>
</dbReference>
<reference evidence="1" key="1">
    <citation type="submission" date="2014-09" db="EMBL/GenBank/DDBJ databases">
        <authorList>
            <person name="Magalhaes I.L.F."/>
            <person name="Oliveira U."/>
            <person name="Santos F.R."/>
            <person name="Vidigal T.H.D.A."/>
            <person name="Brescovit A.D."/>
            <person name="Santos A.J."/>
        </authorList>
    </citation>
    <scope>NUCLEOTIDE SEQUENCE</scope>
    <source>
        <tissue evidence="1">Shoot tissue taken approximately 20 cm above the soil surface</tissue>
    </source>
</reference>
<name>A0A0A9CM91_ARUDO</name>
<dbReference type="AlphaFoldDB" id="A0A0A9CM91"/>
<evidence type="ECO:0000313" key="1">
    <source>
        <dbReference type="EMBL" id="JAD72592.1"/>
    </source>
</evidence>